<dbReference type="InterPro" id="IPR026325">
    <property type="entry name" value="DUF932"/>
</dbReference>
<proteinExistence type="predicted"/>
<name>A0AAV2VHS8_9VIBR</name>
<evidence type="ECO:0000313" key="1">
    <source>
        <dbReference type="EMBL" id="CCO44228.1"/>
    </source>
</evidence>
<dbReference type="RefSeq" id="WP_022610159.1">
    <property type="nucleotide sequence ID" value="NZ_LK391965.1"/>
</dbReference>
<gene>
    <name evidence="1" type="ORF">VIBNISOn1_1050054</name>
</gene>
<dbReference type="Proteomes" id="UP000018211">
    <property type="component" value="Unassembled WGS sequence"/>
</dbReference>
<comment type="caution">
    <text evidence="1">The sequence shown here is derived from an EMBL/GenBank/DDBJ whole genome shotgun (WGS) entry which is preliminary data.</text>
</comment>
<sequence>MKDLKPIVPVLTRETAHLDYNNIANPSNWRELCMDNRTNREIFFDVELVDLADITEGRFGDNGEQCVVDSRNQHIIKVHGNQYTLLKNSVAYDMVDEAIDSLAARGELNIDGMHIKDSVTQKGGKTIREYVFPEHHVNVDGTEVLMRVVVINSYDGSANFSLQVGGFRVVCLNGMVSGNKFLNLSQRHTGLISLDSISLRLVNSVMSFHELGLYWEKLLHTPISQSQSDSVLTEISGNSINKFNMLSDLFDSHCKLMGRNWWAMYNALTAWSTHYEISPQSLPNKANVVLGRETEVAKIIRNPKIWKL</sequence>
<reference evidence="1 2" key="1">
    <citation type="journal article" date="2013" name="ISME J.">
        <title>Comparative genomics of pathogenic lineages of Vibrio nigripulchritudo identifies virulence-associated traits.</title>
        <authorList>
            <person name="Goudenege D."/>
            <person name="Labreuche Y."/>
            <person name="Krin E."/>
            <person name="Ansquer D."/>
            <person name="Mangenot S."/>
            <person name="Calteau A."/>
            <person name="Medigue C."/>
            <person name="Mazel D."/>
            <person name="Polz M.F."/>
            <person name="Le Roux F."/>
        </authorList>
    </citation>
    <scope>NUCLEOTIDE SEQUENCE [LARGE SCALE GENOMIC DNA]</scope>
    <source>
        <strain evidence="1 2">SOn1</strain>
    </source>
</reference>
<evidence type="ECO:0008006" key="3">
    <source>
        <dbReference type="Google" id="ProtNLM"/>
    </source>
</evidence>
<accession>A0AAV2VHS8</accession>
<evidence type="ECO:0000313" key="2">
    <source>
        <dbReference type="Proteomes" id="UP000018211"/>
    </source>
</evidence>
<organism evidence="1 2">
    <name type="scientific">Vibrio nigripulchritudo SOn1</name>
    <dbReference type="NCBI Taxonomy" id="1238450"/>
    <lineage>
        <taxon>Bacteria</taxon>
        <taxon>Pseudomonadati</taxon>
        <taxon>Pseudomonadota</taxon>
        <taxon>Gammaproteobacteria</taxon>
        <taxon>Vibrionales</taxon>
        <taxon>Vibrionaceae</taxon>
        <taxon>Vibrio</taxon>
    </lineage>
</organism>
<dbReference type="AlphaFoldDB" id="A0AAV2VHS8"/>
<dbReference type="EMBL" id="CAOF01000008">
    <property type="protein sequence ID" value="CCO44228.1"/>
    <property type="molecule type" value="Genomic_DNA"/>
</dbReference>
<dbReference type="Pfam" id="PF06067">
    <property type="entry name" value="DUF932"/>
    <property type="match status" value="1"/>
</dbReference>
<protein>
    <recommendedName>
        <fullName evidence="3">DUF932 domain-containing protein</fullName>
    </recommendedName>
</protein>